<evidence type="ECO:0000313" key="1">
    <source>
        <dbReference type="EMBL" id="AOS64644.1"/>
    </source>
</evidence>
<protein>
    <submittedName>
        <fullName evidence="1">Uncharacterized protein</fullName>
    </submittedName>
</protein>
<gene>
    <name evidence="1" type="ORF">TL08_19265</name>
</gene>
<proteinExistence type="predicted"/>
<dbReference type="KEGG" id="ahm:TL08_19265"/>
<evidence type="ECO:0000313" key="2">
    <source>
        <dbReference type="Proteomes" id="UP000095210"/>
    </source>
</evidence>
<keyword evidence="2" id="KW-1185">Reference proteome</keyword>
<name>A0AAC9HSR0_9PSEU</name>
<reference evidence="2" key="1">
    <citation type="submission" date="2016-03" db="EMBL/GenBank/DDBJ databases">
        <title>Complete genome sequence of the type strain Actinoalloteichus hymeniacidonis DSM 45092.</title>
        <authorList>
            <person name="Schaffert L."/>
            <person name="Albersmeier A."/>
            <person name="Winkler A."/>
            <person name="Kalinowski J."/>
            <person name="Zotchev S."/>
            <person name="Ruckert C."/>
        </authorList>
    </citation>
    <scope>NUCLEOTIDE SEQUENCE [LARGE SCALE GENOMIC DNA]</scope>
    <source>
        <strain evidence="2">HPA177(T) (DSM 45092(T))</strain>
    </source>
</reference>
<organism evidence="1 2">
    <name type="scientific">Actinoalloteichus hymeniacidonis</name>
    <dbReference type="NCBI Taxonomy" id="340345"/>
    <lineage>
        <taxon>Bacteria</taxon>
        <taxon>Bacillati</taxon>
        <taxon>Actinomycetota</taxon>
        <taxon>Actinomycetes</taxon>
        <taxon>Pseudonocardiales</taxon>
        <taxon>Pseudonocardiaceae</taxon>
        <taxon>Actinoalloteichus</taxon>
    </lineage>
</organism>
<sequence length="292" mass="32429">MVSTRTGRRMTLWSRRGCSYYWPPKPRVWRHCATECREQPQLKGLFALSKGSCSGTLKGPVLVELCKRFADDVESLRRFDDAHLYHQITFAASLRHSRDEFLPHLAPDLDAVADVVLGRMSTGWFAQPTPGTPQSRFSKTGEFGPIGSLASHLGAEISEKPAGGAWTSSYLPSGESAWARWEQAEFSHESRDPWSVHFDASSCALYQIDSLDDFTRLVLRYPGDTQNGRVGIDWSTVAADFHAVHLTAKGLLTVQNFPVSTPLGIAELRGWDAESTVWLRVPPGLRVTPAND</sequence>
<dbReference type="AlphaFoldDB" id="A0AAC9HSR0"/>
<dbReference type="EMBL" id="CP014859">
    <property type="protein sequence ID" value="AOS64644.1"/>
    <property type="molecule type" value="Genomic_DNA"/>
</dbReference>
<accession>A0AAC9HSR0</accession>
<dbReference type="Proteomes" id="UP000095210">
    <property type="component" value="Chromosome"/>
</dbReference>